<evidence type="ECO:0000259" key="1">
    <source>
        <dbReference type="Pfam" id="PF03551"/>
    </source>
</evidence>
<accession>A0ABP4JZF3</accession>
<dbReference type="InterPro" id="IPR036390">
    <property type="entry name" value="WH_DNA-bd_sf"/>
</dbReference>
<proteinExistence type="predicted"/>
<dbReference type="InterPro" id="IPR005149">
    <property type="entry name" value="Tscrpt_reg_PadR_N"/>
</dbReference>
<organism evidence="2 3">
    <name type="scientific">Curtobacterium herbarum</name>
    <dbReference type="NCBI Taxonomy" id="150122"/>
    <lineage>
        <taxon>Bacteria</taxon>
        <taxon>Bacillati</taxon>
        <taxon>Actinomycetota</taxon>
        <taxon>Actinomycetes</taxon>
        <taxon>Micrococcales</taxon>
        <taxon>Microbacteriaceae</taxon>
        <taxon>Curtobacterium</taxon>
    </lineage>
</organism>
<comment type="caution">
    <text evidence="2">The sequence shown here is derived from an EMBL/GenBank/DDBJ whole genome shotgun (WGS) entry which is preliminary data.</text>
</comment>
<dbReference type="PANTHER" id="PTHR43252:SF7">
    <property type="entry name" value="TRANSCRIPTIONAL REGULATOR YQJI"/>
    <property type="match status" value="1"/>
</dbReference>
<dbReference type="InterPro" id="IPR036388">
    <property type="entry name" value="WH-like_DNA-bd_sf"/>
</dbReference>
<name>A0ABP4JZF3_9MICO</name>
<keyword evidence="3" id="KW-1185">Reference proteome</keyword>
<feature type="domain" description="Transcription regulator PadR N-terminal" evidence="1">
    <location>
        <begin position="14"/>
        <end position="82"/>
    </location>
</feature>
<dbReference type="Pfam" id="PF03551">
    <property type="entry name" value="PadR"/>
    <property type="match status" value="1"/>
</dbReference>
<dbReference type="PANTHER" id="PTHR43252">
    <property type="entry name" value="TRANSCRIPTIONAL REGULATOR YQJI"/>
    <property type="match status" value="1"/>
</dbReference>
<dbReference type="InterPro" id="IPR011991">
    <property type="entry name" value="ArsR-like_HTH"/>
</dbReference>
<dbReference type="SUPFAM" id="SSF46785">
    <property type="entry name" value="Winged helix' DNA-binding domain"/>
    <property type="match status" value="1"/>
</dbReference>
<protein>
    <recommendedName>
        <fullName evidence="1">Transcription regulator PadR N-terminal domain-containing protein</fullName>
    </recommendedName>
</protein>
<dbReference type="RefSeq" id="WP_204609376.1">
    <property type="nucleotide sequence ID" value="NZ_BAAAJX010000002.1"/>
</dbReference>
<reference evidence="3" key="1">
    <citation type="journal article" date="2019" name="Int. J. Syst. Evol. Microbiol.">
        <title>The Global Catalogue of Microorganisms (GCM) 10K type strain sequencing project: providing services to taxonomists for standard genome sequencing and annotation.</title>
        <authorList>
            <consortium name="The Broad Institute Genomics Platform"/>
            <consortium name="The Broad Institute Genome Sequencing Center for Infectious Disease"/>
            <person name="Wu L."/>
            <person name="Ma J."/>
        </authorList>
    </citation>
    <scope>NUCLEOTIDE SEQUENCE [LARGE SCALE GENOMIC DNA]</scope>
    <source>
        <strain evidence="3">JCM 12140</strain>
    </source>
</reference>
<dbReference type="Gene3D" id="1.10.10.10">
    <property type="entry name" value="Winged helix-like DNA-binding domain superfamily/Winged helix DNA-binding domain"/>
    <property type="match status" value="1"/>
</dbReference>
<gene>
    <name evidence="2" type="ORF">GCM10009627_02410</name>
</gene>
<dbReference type="Proteomes" id="UP001501742">
    <property type="component" value="Unassembled WGS sequence"/>
</dbReference>
<dbReference type="CDD" id="cd00090">
    <property type="entry name" value="HTH_ARSR"/>
    <property type="match status" value="1"/>
</dbReference>
<evidence type="ECO:0000313" key="3">
    <source>
        <dbReference type="Proteomes" id="UP001501742"/>
    </source>
</evidence>
<sequence length="195" mass="20365">MSPVFAHGHLRLYLLVLLADHPMHGYEVITALGDRFGGTYVPSAGTVYPRLAKLQEDGLITGTSDGRKTVYAITDAGRAELDARADEVALLENGVTDSVKSLADGVRASVGAAMKSLRADLAAAAEPGGSGGSSTAGPTAVPAAGVRSLRDAEMAVAVFRQQLRADLRRRAARGTLDDAAVQRLRDGLEALRKSL</sequence>
<dbReference type="EMBL" id="BAAAJX010000002">
    <property type="protein sequence ID" value="GAA1491895.1"/>
    <property type="molecule type" value="Genomic_DNA"/>
</dbReference>
<evidence type="ECO:0000313" key="2">
    <source>
        <dbReference type="EMBL" id="GAA1491895.1"/>
    </source>
</evidence>